<dbReference type="AlphaFoldDB" id="A0AAV0BPL1"/>
<gene>
    <name evidence="2" type="ORF">PPACK8108_LOCUS23231</name>
</gene>
<feature type="region of interest" description="Disordered" evidence="1">
    <location>
        <begin position="1"/>
        <end position="38"/>
    </location>
</feature>
<protein>
    <submittedName>
        <fullName evidence="2">Uncharacterized protein</fullName>
    </submittedName>
</protein>
<comment type="caution">
    <text evidence="2">The sequence shown here is derived from an EMBL/GenBank/DDBJ whole genome shotgun (WGS) entry which is preliminary data.</text>
</comment>
<dbReference type="Proteomes" id="UP001153365">
    <property type="component" value="Unassembled WGS sequence"/>
</dbReference>
<evidence type="ECO:0000313" key="3">
    <source>
        <dbReference type="Proteomes" id="UP001153365"/>
    </source>
</evidence>
<evidence type="ECO:0000256" key="1">
    <source>
        <dbReference type="SAM" id="MobiDB-lite"/>
    </source>
</evidence>
<proteinExistence type="predicted"/>
<reference evidence="2" key="1">
    <citation type="submission" date="2022-06" db="EMBL/GenBank/DDBJ databases">
        <authorList>
            <consortium name="SYNGENTA / RWTH Aachen University"/>
        </authorList>
    </citation>
    <scope>NUCLEOTIDE SEQUENCE</scope>
</reference>
<accession>A0AAV0BPL1</accession>
<sequence>MRKSLSLPGEDHGAIHEDDEEEEKNFDDQRKRKMIKEPIQGTENPAEIVVTNDSSNPHSRENVYFFQKRIRMRKTSASLKRRIYQTGYVEQILHRQGLFENLLFNTTMIFYPGNVKLLPNPILEIPESKISFTGQTPKLRLKLEVDAMDQDGSWSKALDQTSSAVLDHPKRKGQKKESAKLKVVAVEQSQALEWAKAINGAGEYLGLPMESEDWNLTVNASGGHISFFEAHGEYGSVRTPHLDD</sequence>
<name>A0AAV0BPL1_PHAPC</name>
<keyword evidence="3" id="KW-1185">Reference proteome</keyword>
<dbReference type="EMBL" id="CALTRL010005967">
    <property type="protein sequence ID" value="CAH7688288.1"/>
    <property type="molecule type" value="Genomic_DNA"/>
</dbReference>
<organism evidence="2 3">
    <name type="scientific">Phakopsora pachyrhizi</name>
    <name type="common">Asian soybean rust disease fungus</name>
    <dbReference type="NCBI Taxonomy" id="170000"/>
    <lineage>
        <taxon>Eukaryota</taxon>
        <taxon>Fungi</taxon>
        <taxon>Dikarya</taxon>
        <taxon>Basidiomycota</taxon>
        <taxon>Pucciniomycotina</taxon>
        <taxon>Pucciniomycetes</taxon>
        <taxon>Pucciniales</taxon>
        <taxon>Phakopsoraceae</taxon>
        <taxon>Phakopsora</taxon>
    </lineage>
</organism>
<evidence type="ECO:0000313" key="2">
    <source>
        <dbReference type="EMBL" id="CAH7688288.1"/>
    </source>
</evidence>